<dbReference type="GO" id="GO:0004157">
    <property type="term" value="F:dihydropyrimidinase activity"/>
    <property type="evidence" value="ECO:0000318"/>
    <property type="project" value="GO_Central"/>
</dbReference>
<dbReference type="Proteomes" id="UP000015101">
    <property type="component" value="Unassembled WGS sequence"/>
</dbReference>
<dbReference type="GO" id="GO:0005829">
    <property type="term" value="C:cytosol"/>
    <property type="evidence" value="ECO:0000318"/>
    <property type="project" value="GO_Central"/>
</dbReference>
<name>T1EEH7_HELRO</name>
<dbReference type="InterPro" id="IPR011059">
    <property type="entry name" value="Metal-dep_hydrolase_composite"/>
</dbReference>
<reference evidence="9" key="1">
    <citation type="submission" date="2012-12" db="EMBL/GenBank/DDBJ databases">
        <authorList>
            <person name="Hellsten U."/>
            <person name="Grimwood J."/>
            <person name="Chapman J.A."/>
            <person name="Shapiro H."/>
            <person name="Aerts A."/>
            <person name="Otillar R.P."/>
            <person name="Terry A.Y."/>
            <person name="Boore J.L."/>
            <person name="Simakov O."/>
            <person name="Marletaz F."/>
            <person name="Cho S.-J."/>
            <person name="Edsinger-Gonzales E."/>
            <person name="Havlak P."/>
            <person name="Kuo D.-H."/>
            <person name="Larsson T."/>
            <person name="Lv J."/>
            <person name="Arendt D."/>
            <person name="Savage R."/>
            <person name="Osoegawa K."/>
            <person name="de Jong P."/>
            <person name="Lindberg D.R."/>
            <person name="Seaver E.C."/>
            <person name="Weisblat D.A."/>
            <person name="Putnam N.H."/>
            <person name="Grigoriev I.V."/>
            <person name="Rokhsar D.S."/>
        </authorList>
    </citation>
    <scope>NUCLEOTIDE SEQUENCE</scope>
</reference>
<dbReference type="STRING" id="6412.T1EEH7"/>
<evidence type="ECO:0000256" key="5">
    <source>
        <dbReference type="SAM" id="MobiDB-lite"/>
    </source>
</evidence>
<dbReference type="Pfam" id="PF01979">
    <property type="entry name" value="Amidohydro_1"/>
    <property type="match status" value="1"/>
</dbReference>
<dbReference type="Gene3D" id="3.20.20.140">
    <property type="entry name" value="Metal-dependent hydrolases"/>
    <property type="match status" value="1"/>
</dbReference>
<dbReference type="PANTHER" id="PTHR11647">
    <property type="entry name" value="HYDRANTOINASE/DIHYDROPYRIMIDINASE FAMILY MEMBER"/>
    <property type="match status" value="1"/>
</dbReference>
<evidence type="ECO:0000256" key="3">
    <source>
        <dbReference type="ARBA" id="ARBA00036696"/>
    </source>
</evidence>
<evidence type="ECO:0000313" key="7">
    <source>
        <dbReference type="EMBL" id="ESN93058.1"/>
    </source>
</evidence>
<protein>
    <recommendedName>
        <fullName evidence="4">dihydropyrimidinase</fullName>
        <ecNumber evidence="4">3.5.2.2</ecNumber>
    </recommendedName>
</protein>
<dbReference type="KEGG" id="hro:HELRODRAFT_108261"/>
<dbReference type="EnsemblMetazoa" id="HelroT108261">
    <property type="protein sequence ID" value="HelroP108261"/>
    <property type="gene ID" value="HelroG108261"/>
</dbReference>
<reference evidence="8" key="3">
    <citation type="submission" date="2015-06" db="UniProtKB">
        <authorList>
            <consortium name="EnsemblMetazoa"/>
        </authorList>
    </citation>
    <scope>IDENTIFICATION</scope>
</reference>
<dbReference type="AlphaFoldDB" id="T1EEH7"/>
<dbReference type="eggNOG" id="KOG2584">
    <property type="taxonomic scope" value="Eukaryota"/>
</dbReference>
<dbReference type="PANTHER" id="PTHR11647:SF1">
    <property type="entry name" value="COLLAPSIN RESPONSE MEDIATOR PROTEIN"/>
    <property type="match status" value="1"/>
</dbReference>
<dbReference type="RefSeq" id="XP_009029318.1">
    <property type="nucleotide sequence ID" value="XM_009031070.1"/>
</dbReference>
<evidence type="ECO:0000256" key="1">
    <source>
        <dbReference type="ARBA" id="ARBA00001947"/>
    </source>
</evidence>
<evidence type="ECO:0000313" key="9">
    <source>
        <dbReference type="Proteomes" id="UP000015101"/>
    </source>
</evidence>
<dbReference type="FunFam" id="3.20.20.140:FF:000076">
    <property type="entry name" value="Dihydropyrimidinase like 2"/>
    <property type="match status" value="1"/>
</dbReference>
<evidence type="ECO:0000256" key="4">
    <source>
        <dbReference type="ARBA" id="ARBA00039113"/>
    </source>
</evidence>
<dbReference type="GeneID" id="20194979"/>
<proteinExistence type="inferred from homology"/>
<accession>T1EEH7</accession>
<evidence type="ECO:0000256" key="2">
    <source>
        <dbReference type="ARBA" id="ARBA00008829"/>
    </source>
</evidence>
<feature type="region of interest" description="Disordered" evidence="5">
    <location>
        <begin position="489"/>
        <end position="527"/>
    </location>
</feature>
<dbReference type="InterPro" id="IPR006680">
    <property type="entry name" value="Amidohydro-rel"/>
</dbReference>
<dbReference type="OMA" id="WAKAASC"/>
<evidence type="ECO:0000259" key="6">
    <source>
        <dbReference type="Pfam" id="PF01979"/>
    </source>
</evidence>
<sequence length="566" mass="61955">MQNSAKSTLLIKGGRIVNDDYSYMADVLIEDGAIVCIEESLAAPKGAVCIDATGKLILPGAVDSSTHFDCATQLPFRSIDDFQTGTKAAISGGTTLVANSIEPSVDQSYLEVFDEWQKKCENSLWCDCVIQVGLSWWSDEVEAQVECLVKEKGVASFYIPLRTTYNDEELIKIFHKLKSLGAVLHVYPYNHQLVQLKCESLLHQGMSGPEAWLIACSEDIELQSIHHYIILANQVGLPLFINSVTNTSAAQLVAMNRAEGKNVFCSMDVASLVNEESKLLDADWKVAAHHLTLPPNRYDQYNSERMIGYLANSSIQAVCSEHRSFTTEQKAAGKDNFCCIPAGVASVQEMVQALWGLTVGSGKLDACCFASLTSSFPAKLFNLYPKKGRIGVGSDADVIIMDTSKDHEFNNDNRITKSDFNVFEGLKLSGKIDVVIKSGVVVEMKKEEPQPVRRNGAYIRCQPFSDVAYGRSLSKTVFHSVVREPYAGPVSGVDGDDGKNKAPSYAAGQRSDNFCRPPTKSGGRNMQDTTLSISVEGTYADDPVKCQKLGGYRVNQPPGGRTTQFW</sequence>
<dbReference type="EMBL" id="AMQM01001992">
    <property type="status" value="NOT_ANNOTATED_CDS"/>
    <property type="molecule type" value="Genomic_DNA"/>
</dbReference>
<gene>
    <name evidence="8" type="primary">20194979</name>
    <name evidence="7" type="ORF">HELRODRAFT_108261</name>
</gene>
<comment type="cofactor">
    <cofactor evidence="1">
        <name>Zn(2+)</name>
        <dbReference type="ChEBI" id="CHEBI:29105"/>
    </cofactor>
</comment>
<dbReference type="HOGENOM" id="CLU_015572_2_2_1"/>
<dbReference type="OrthoDB" id="10258955at2759"/>
<dbReference type="InParanoid" id="T1EEH7"/>
<dbReference type="GO" id="GO:0006208">
    <property type="term" value="P:pyrimidine nucleobase catabolic process"/>
    <property type="evidence" value="ECO:0000318"/>
    <property type="project" value="GO_Central"/>
</dbReference>
<dbReference type="CTD" id="20194979"/>
<evidence type="ECO:0000313" key="8">
    <source>
        <dbReference type="EnsemblMetazoa" id="HelroP108261"/>
    </source>
</evidence>
<comment type="similarity">
    <text evidence="2">Belongs to the metallo-dependent hydrolases superfamily. Hydantoinase/dihydropyrimidinase family.</text>
</comment>
<keyword evidence="9" id="KW-1185">Reference proteome</keyword>
<dbReference type="SUPFAM" id="SSF51338">
    <property type="entry name" value="Composite domain of metallo-dependent hydrolases"/>
    <property type="match status" value="1"/>
</dbReference>
<feature type="domain" description="Amidohydrolase-related" evidence="6">
    <location>
        <begin position="292"/>
        <end position="442"/>
    </location>
</feature>
<dbReference type="SUPFAM" id="SSF51556">
    <property type="entry name" value="Metallo-dependent hydrolases"/>
    <property type="match status" value="1"/>
</dbReference>
<dbReference type="InterPro" id="IPR032466">
    <property type="entry name" value="Metal_Hydrolase"/>
</dbReference>
<comment type="catalytic activity">
    <reaction evidence="3">
        <text>5,6-dihydrouracil + H2O = 3-(carbamoylamino)propanoate + H(+)</text>
        <dbReference type="Rhea" id="RHEA:16121"/>
        <dbReference type="ChEBI" id="CHEBI:11892"/>
        <dbReference type="ChEBI" id="CHEBI:15377"/>
        <dbReference type="ChEBI" id="CHEBI:15378"/>
        <dbReference type="ChEBI" id="CHEBI:15901"/>
        <dbReference type="EC" id="3.5.2.2"/>
    </reaction>
</comment>
<dbReference type="Gene3D" id="2.30.40.10">
    <property type="entry name" value="Urease, subunit C, domain 1"/>
    <property type="match status" value="1"/>
</dbReference>
<dbReference type="EC" id="3.5.2.2" evidence="4"/>
<reference evidence="7 9" key="2">
    <citation type="journal article" date="2013" name="Nature">
        <title>Insights into bilaterian evolution from three spiralian genomes.</title>
        <authorList>
            <person name="Simakov O."/>
            <person name="Marletaz F."/>
            <person name="Cho S.J."/>
            <person name="Edsinger-Gonzales E."/>
            <person name="Havlak P."/>
            <person name="Hellsten U."/>
            <person name="Kuo D.H."/>
            <person name="Larsson T."/>
            <person name="Lv J."/>
            <person name="Arendt D."/>
            <person name="Savage R."/>
            <person name="Osoegawa K."/>
            <person name="de Jong P."/>
            <person name="Grimwood J."/>
            <person name="Chapman J.A."/>
            <person name="Shapiro H."/>
            <person name="Aerts A."/>
            <person name="Otillar R.P."/>
            <person name="Terry A.Y."/>
            <person name="Boore J.L."/>
            <person name="Grigoriev I.V."/>
            <person name="Lindberg D.R."/>
            <person name="Seaver E.C."/>
            <person name="Weisblat D.A."/>
            <person name="Putnam N.H."/>
            <person name="Rokhsar D.S."/>
        </authorList>
    </citation>
    <scope>NUCLEOTIDE SEQUENCE</scope>
</reference>
<organism evidence="8 9">
    <name type="scientific">Helobdella robusta</name>
    <name type="common">Californian leech</name>
    <dbReference type="NCBI Taxonomy" id="6412"/>
    <lineage>
        <taxon>Eukaryota</taxon>
        <taxon>Metazoa</taxon>
        <taxon>Spiralia</taxon>
        <taxon>Lophotrochozoa</taxon>
        <taxon>Annelida</taxon>
        <taxon>Clitellata</taxon>
        <taxon>Hirudinea</taxon>
        <taxon>Rhynchobdellida</taxon>
        <taxon>Glossiphoniidae</taxon>
        <taxon>Helobdella</taxon>
    </lineage>
</organism>
<dbReference type="EMBL" id="KB097639">
    <property type="protein sequence ID" value="ESN93058.1"/>
    <property type="molecule type" value="Genomic_DNA"/>
</dbReference>
<dbReference type="InterPro" id="IPR050378">
    <property type="entry name" value="Metallo-dep_Hydrolases_sf"/>
</dbReference>